<dbReference type="NCBIfam" id="NF046103">
    <property type="entry name" value="NOXase_Strep"/>
    <property type="match status" value="1"/>
</dbReference>
<feature type="domain" description="Pyridine nucleotide-disulphide oxidoreductase dimerisation" evidence="11">
    <location>
        <begin position="334"/>
        <end position="429"/>
    </location>
</feature>
<keyword evidence="5" id="KW-0560">Oxidoreductase</keyword>
<comment type="cofactor">
    <cofactor evidence="1">
        <name>FAD</name>
        <dbReference type="ChEBI" id="CHEBI:57692"/>
    </cofactor>
</comment>
<dbReference type="InterPro" id="IPR023753">
    <property type="entry name" value="FAD/NAD-binding_dom"/>
</dbReference>
<comment type="caution">
    <text evidence="13">The sequence shown here is derived from an EMBL/GenBank/DDBJ whole genome shotgun (WGS) entry which is preliminary data.</text>
</comment>
<dbReference type="EMBL" id="JACHHH010000001">
    <property type="protein sequence ID" value="MBB6040268.1"/>
    <property type="molecule type" value="Genomic_DNA"/>
</dbReference>
<evidence type="ECO:0000256" key="9">
    <source>
        <dbReference type="ARBA" id="ARBA00039201"/>
    </source>
</evidence>
<protein>
    <recommendedName>
        <fullName evidence="9">NADH oxidase</fullName>
        <ecNumber evidence="8">1.6.3.4</ecNumber>
    </recommendedName>
</protein>
<comment type="similarity">
    <text evidence="2">Belongs to the class-III pyridine nucleotide-disulfide oxidoreductase family.</text>
</comment>
<evidence type="ECO:0000256" key="3">
    <source>
        <dbReference type="ARBA" id="ARBA00022630"/>
    </source>
</evidence>
<keyword evidence="3" id="KW-0285">Flavoprotein</keyword>
<keyword evidence="4" id="KW-0274">FAD</keyword>
<dbReference type="EC" id="1.6.3.4" evidence="8"/>
<dbReference type="PANTHER" id="PTHR43429">
    <property type="entry name" value="PYRIDINE NUCLEOTIDE-DISULFIDE OXIDOREDUCTASE DOMAIN-CONTAINING"/>
    <property type="match status" value="1"/>
</dbReference>
<dbReference type="InterPro" id="IPR004099">
    <property type="entry name" value="Pyr_nucl-diS_OxRdtase_dimer"/>
</dbReference>
<evidence type="ECO:0000256" key="8">
    <source>
        <dbReference type="ARBA" id="ARBA00039092"/>
    </source>
</evidence>
<evidence type="ECO:0000256" key="7">
    <source>
        <dbReference type="ARBA" id="ARBA00023284"/>
    </source>
</evidence>
<dbReference type="RefSeq" id="WP_183681848.1">
    <property type="nucleotide sequence ID" value="NZ_JACHHH010000001.1"/>
</dbReference>
<gene>
    <name evidence="13" type="ORF">HNQ46_000229</name>
</gene>
<comment type="catalytic activity">
    <reaction evidence="10">
        <text>2 NADH + O2 + 2 H(+) = 2 NAD(+) + 2 H2O</text>
        <dbReference type="Rhea" id="RHEA:37799"/>
        <dbReference type="ChEBI" id="CHEBI:15377"/>
        <dbReference type="ChEBI" id="CHEBI:15378"/>
        <dbReference type="ChEBI" id="CHEBI:15379"/>
        <dbReference type="ChEBI" id="CHEBI:57540"/>
        <dbReference type="ChEBI" id="CHEBI:57945"/>
        <dbReference type="EC" id="1.6.3.4"/>
    </reaction>
</comment>
<proteinExistence type="inferred from homology"/>
<evidence type="ECO:0000256" key="10">
    <source>
        <dbReference type="ARBA" id="ARBA00047360"/>
    </source>
</evidence>
<dbReference type="InterPro" id="IPR036188">
    <property type="entry name" value="FAD/NAD-bd_sf"/>
</dbReference>
<dbReference type="PRINTS" id="PR00411">
    <property type="entry name" value="PNDRDTASEI"/>
</dbReference>
<dbReference type="PROSITE" id="PS51257">
    <property type="entry name" value="PROKAR_LIPOPROTEIN"/>
    <property type="match status" value="1"/>
</dbReference>
<evidence type="ECO:0000256" key="1">
    <source>
        <dbReference type="ARBA" id="ARBA00001974"/>
    </source>
</evidence>
<sequence length="452" mass="49638">MAKTILVGANHAGTACANTILSYPNQELTIYDQNSNISFLGCGMALWIGEQIHSGDGLFYAKPQDFLTKGAKVNMESQVLSVDYDKKTVKVQLKDGQVIEDHYDNLVFATGSIPNRIPVKGFDLENVQMVKLYQNAAEVIEKLKNKGEFKKVCVLGGGYIGVELAEAFQRLGLEVTLIDMVDRILAGYFDAPFSDELKNRMEEHCIKLALGEKVEEFLGEGKVSGVKTDKGVYDADMVICAVGFRPNASLGADHLKLYQNGAYLVNRKQQTSDPSVYAIGDCASLYDNARGRENYIALATNAVRSGVVAGHNICGTPVESLGVQGSSALGIYGYKLACTGLSLAAAEREGMDVSYEDYEDTQFPAFMEVENPKVKIRIVYKKEDKKIVGCQLGSSYDATAIIHFFSLAIQKGLTMPELPLVDLFFMPHFNQPYNYVTRTGLNWLNKELGLKG</sequence>
<dbReference type="InterPro" id="IPR050260">
    <property type="entry name" value="FAD-bd_OxRdtase"/>
</dbReference>
<dbReference type="Pfam" id="PF07992">
    <property type="entry name" value="Pyr_redox_2"/>
    <property type="match status" value="1"/>
</dbReference>
<dbReference type="Gene3D" id="3.30.390.30">
    <property type="match status" value="1"/>
</dbReference>
<evidence type="ECO:0000313" key="14">
    <source>
        <dbReference type="Proteomes" id="UP000522163"/>
    </source>
</evidence>
<evidence type="ECO:0000313" key="13">
    <source>
        <dbReference type="EMBL" id="MBB6040268.1"/>
    </source>
</evidence>
<evidence type="ECO:0000259" key="12">
    <source>
        <dbReference type="Pfam" id="PF07992"/>
    </source>
</evidence>
<evidence type="ECO:0000256" key="4">
    <source>
        <dbReference type="ARBA" id="ARBA00022827"/>
    </source>
</evidence>
<evidence type="ECO:0000256" key="5">
    <source>
        <dbReference type="ARBA" id="ARBA00023002"/>
    </source>
</evidence>
<keyword evidence="7" id="KW-0676">Redox-active center</keyword>
<dbReference type="Pfam" id="PF02852">
    <property type="entry name" value="Pyr_redox_dim"/>
    <property type="match status" value="1"/>
</dbReference>
<feature type="domain" description="FAD/NAD(P)-binding" evidence="12">
    <location>
        <begin position="3"/>
        <end position="306"/>
    </location>
</feature>
<keyword evidence="6" id="KW-0520">NAD</keyword>
<dbReference type="PANTHER" id="PTHR43429:SF1">
    <property type="entry name" value="NAD(P)H SULFUR OXIDOREDUCTASE (COA-DEPENDENT)"/>
    <property type="match status" value="1"/>
</dbReference>
<dbReference type="PRINTS" id="PR00368">
    <property type="entry name" value="FADPNR"/>
</dbReference>
<organism evidence="13 14">
    <name type="scientific">Oribacterium sinus</name>
    <dbReference type="NCBI Taxonomy" id="237576"/>
    <lineage>
        <taxon>Bacteria</taxon>
        <taxon>Bacillati</taxon>
        <taxon>Bacillota</taxon>
        <taxon>Clostridia</taxon>
        <taxon>Lachnospirales</taxon>
        <taxon>Lachnospiraceae</taxon>
        <taxon>Oribacterium</taxon>
    </lineage>
</organism>
<reference evidence="13 14" key="1">
    <citation type="submission" date="2020-08" db="EMBL/GenBank/DDBJ databases">
        <title>Genomic Encyclopedia of Type Strains, Phase IV (KMG-IV): sequencing the most valuable type-strain genomes for metagenomic binning, comparative biology and taxonomic classification.</title>
        <authorList>
            <person name="Goeker M."/>
        </authorList>
    </citation>
    <scope>NUCLEOTIDE SEQUENCE [LARGE SCALE GENOMIC DNA]</scope>
    <source>
        <strain evidence="13 14">DSM 17245</strain>
    </source>
</reference>
<evidence type="ECO:0000256" key="6">
    <source>
        <dbReference type="ARBA" id="ARBA00023027"/>
    </source>
</evidence>
<dbReference type="AlphaFoldDB" id="A0A7W9SDR1"/>
<dbReference type="GO" id="GO:0016491">
    <property type="term" value="F:oxidoreductase activity"/>
    <property type="evidence" value="ECO:0007669"/>
    <property type="project" value="UniProtKB-KW"/>
</dbReference>
<dbReference type="SUPFAM" id="SSF55424">
    <property type="entry name" value="FAD/NAD-linked reductases, dimerisation (C-terminal) domain"/>
    <property type="match status" value="1"/>
</dbReference>
<dbReference type="Proteomes" id="UP000522163">
    <property type="component" value="Unassembled WGS sequence"/>
</dbReference>
<accession>A0A7W9SDR1</accession>
<dbReference type="InterPro" id="IPR016156">
    <property type="entry name" value="FAD/NAD-linked_Rdtase_dimer_sf"/>
</dbReference>
<dbReference type="InterPro" id="IPR058076">
    <property type="entry name" value="NOXase"/>
</dbReference>
<evidence type="ECO:0000256" key="2">
    <source>
        <dbReference type="ARBA" id="ARBA00009130"/>
    </source>
</evidence>
<name>A0A7W9SDR1_9FIRM</name>
<evidence type="ECO:0000259" key="11">
    <source>
        <dbReference type="Pfam" id="PF02852"/>
    </source>
</evidence>
<dbReference type="Gene3D" id="3.50.50.60">
    <property type="entry name" value="FAD/NAD(P)-binding domain"/>
    <property type="match status" value="2"/>
</dbReference>
<dbReference type="SUPFAM" id="SSF51905">
    <property type="entry name" value="FAD/NAD(P)-binding domain"/>
    <property type="match status" value="1"/>
</dbReference>
<dbReference type="GeneID" id="85013799"/>